<comment type="similarity">
    <text evidence="1">Belongs to the bacterial solute-binding protein 5 family.</text>
</comment>
<evidence type="ECO:0000259" key="5">
    <source>
        <dbReference type="Pfam" id="PF00496"/>
    </source>
</evidence>
<dbReference type="InterPro" id="IPR000914">
    <property type="entry name" value="SBP_5_dom"/>
</dbReference>
<feature type="domain" description="Solute-binding protein family 5" evidence="5">
    <location>
        <begin position="75"/>
        <end position="439"/>
    </location>
</feature>
<accession>A0A0J6WUS0</accession>
<dbReference type="GO" id="GO:1904680">
    <property type="term" value="F:peptide transmembrane transporter activity"/>
    <property type="evidence" value="ECO:0007669"/>
    <property type="project" value="TreeGrafter"/>
</dbReference>
<comment type="caution">
    <text evidence="6">The sequence shown here is derived from an EMBL/GenBank/DDBJ whole genome shotgun (WGS) entry which is preliminary data.</text>
</comment>
<dbReference type="PANTHER" id="PTHR30290:SF9">
    <property type="entry name" value="OLIGOPEPTIDE-BINDING PROTEIN APPA"/>
    <property type="match status" value="1"/>
</dbReference>
<dbReference type="GO" id="GO:0015833">
    <property type="term" value="P:peptide transport"/>
    <property type="evidence" value="ECO:0007669"/>
    <property type="project" value="TreeGrafter"/>
</dbReference>
<dbReference type="Gene3D" id="3.10.105.10">
    <property type="entry name" value="Dipeptide-binding Protein, Domain 3"/>
    <property type="match status" value="1"/>
</dbReference>
<proteinExistence type="inferred from homology"/>
<name>A0A0J6WUS0_9FIRM</name>
<evidence type="ECO:0000256" key="1">
    <source>
        <dbReference type="ARBA" id="ARBA00005695"/>
    </source>
</evidence>
<feature type="signal peptide" evidence="4">
    <location>
        <begin position="1"/>
        <end position="28"/>
    </location>
</feature>
<dbReference type="Gene3D" id="3.90.76.10">
    <property type="entry name" value="Dipeptide-binding Protein, Domain 1"/>
    <property type="match status" value="1"/>
</dbReference>
<dbReference type="STRING" id="39029.BSR42_08890"/>
<dbReference type="PROSITE" id="PS51257">
    <property type="entry name" value="PROKAR_LIPOPROTEIN"/>
    <property type="match status" value="1"/>
</dbReference>
<keyword evidence="2" id="KW-0813">Transport</keyword>
<dbReference type="OrthoDB" id="137511at2"/>
<dbReference type="Gene3D" id="3.40.190.10">
    <property type="entry name" value="Periplasmic binding protein-like II"/>
    <property type="match status" value="1"/>
</dbReference>
<dbReference type="InParanoid" id="A0A0J6WUS0"/>
<dbReference type="PATRIC" id="fig|1122219.3.peg.1503"/>
<evidence type="ECO:0000313" key="7">
    <source>
        <dbReference type="Proteomes" id="UP000036503"/>
    </source>
</evidence>
<dbReference type="InterPro" id="IPR039424">
    <property type="entry name" value="SBP_5"/>
</dbReference>
<evidence type="ECO:0000256" key="4">
    <source>
        <dbReference type="SAM" id="SignalP"/>
    </source>
</evidence>
<keyword evidence="3 4" id="KW-0732">Signal</keyword>
<evidence type="ECO:0000256" key="2">
    <source>
        <dbReference type="ARBA" id="ARBA00022448"/>
    </source>
</evidence>
<gene>
    <name evidence="6" type="ORF">AB840_08995</name>
</gene>
<dbReference type="FunCoup" id="A0A0J6WUS0">
    <property type="interactions" value="143"/>
</dbReference>
<evidence type="ECO:0000256" key="3">
    <source>
        <dbReference type="ARBA" id="ARBA00022729"/>
    </source>
</evidence>
<dbReference type="PANTHER" id="PTHR30290">
    <property type="entry name" value="PERIPLASMIC BINDING COMPONENT OF ABC TRANSPORTER"/>
    <property type="match status" value="1"/>
</dbReference>
<sequence>MKTQQFLKSFLVCITALLLCLAISGCGSNSTGNSGEKVLTYASADYTTINSILNTHDELPDIIFSGLMTYDAKGKPIPDLAKSYEFDPASLTYTFHLRENVKWHDGQPFTAADVKFTLDTLKHNKDLEASITDNYKEIEAVTAVDDYTVRIKLSQPNSAMLNYLTIGILPKHLLEGKDIMTDPFNQHPVGTGRYKFVSWDKGQSIIVEKNKDFYGKVPKIGKIIFKIIPDENAKAAQVKSGGVDLAWLNAQNAKVFRGNDKFTVYDFKTADYRAIAPNFNAPFWRKHGELIPILGYALNKKAIVDSVLTGQGAVAYSPLQVNTEYNDPDVEHRDYNPALFKEKVEKLGWKPGSDGIYEKDGEKLSFSVDTREYEEERVDIAKIASSQLKQSGVDMKVRIVPKLDWKILECFLIGQAAPFDPDNGTYDLFYTNASGNYTHYSNPAVDEWLGAARASYDPAVRKHAYNQFQQAWSDNPAYIMVAYLDGNYVADKKVTGLSTERVLGHHAVGVMWNVEDWDMQ</sequence>
<dbReference type="Proteomes" id="UP000036503">
    <property type="component" value="Unassembled WGS sequence"/>
</dbReference>
<dbReference type="InterPro" id="IPR030678">
    <property type="entry name" value="Peptide/Ni-bd"/>
</dbReference>
<dbReference type="Pfam" id="PF00496">
    <property type="entry name" value="SBP_bac_5"/>
    <property type="match status" value="1"/>
</dbReference>
<dbReference type="GO" id="GO:0042597">
    <property type="term" value="C:periplasmic space"/>
    <property type="evidence" value="ECO:0007669"/>
    <property type="project" value="UniProtKB-ARBA"/>
</dbReference>
<dbReference type="PIRSF" id="PIRSF002741">
    <property type="entry name" value="MppA"/>
    <property type="match status" value="1"/>
</dbReference>
<keyword evidence="7" id="KW-1185">Reference proteome</keyword>
<evidence type="ECO:0000313" key="6">
    <source>
        <dbReference type="EMBL" id="KMO86294.1"/>
    </source>
</evidence>
<protein>
    <submittedName>
        <fullName evidence="6">ABC transporter substrate-binding protein</fullName>
    </submittedName>
</protein>
<dbReference type="GO" id="GO:0043190">
    <property type="term" value="C:ATP-binding cassette (ABC) transporter complex"/>
    <property type="evidence" value="ECO:0007669"/>
    <property type="project" value="InterPro"/>
</dbReference>
<dbReference type="RefSeq" id="WP_048514504.1">
    <property type="nucleotide sequence ID" value="NZ_FUXD01000004.1"/>
</dbReference>
<organism evidence="6 7">
    <name type="scientific">Megasphaera cerevisiae DSM 20462</name>
    <dbReference type="NCBI Taxonomy" id="1122219"/>
    <lineage>
        <taxon>Bacteria</taxon>
        <taxon>Bacillati</taxon>
        <taxon>Bacillota</taxon>
        <taxon>Negativicutes</taxon>
        <taxon>Veillonellales</taxon>
        <taxon>Veillonellaceae</taxon>
        <taxon>Megasphaera</taxon>
    </lineage>
</organism>
<dbReference type="SUPFAM" id="SSF53850">
    <property type="entry name" value="Periplasmic binding protein-like II"/>
    <property type="match status" value="1"/>
</dbReference>
<dbReference type="FunFam" id="3.90.76.10:FF:000004">
    <property type="entry name" value="Peptide ABC transporter substrate-binding protein"/>
    <property type="match status" value="1"/>
</dbReference>
<reference evidence="6 7" key="1">
    <citation type="submission" date="2015-06" db="EMBL/GenBank/DDBJ databases">
        <title>Draft genome sequence of beer spoilage bacterium Megasphaera cerevisiae type strain 20462.</title>
        <authorList>
            <person name="Kutumbaka K."/>
            <person name="Pasmowitz J."/>
            <person name="Mategko J."/>
            <person name="Reyes D."/>
            <person name="Friedrich A."/>
            <person name="Han S."/>
            <person name="Martens-Habbena W."/>
            <person name="Neal-McKinney J."/>
            <person name="Janagama H.K."/>
            <person name="Nadala C."/>
            <person name="Samadpour M."/>
        </authorList>
    </citation>
    <scope>NUCLEOTIDE SEQUENCE [LARGE SCALE GENOMIC DNA]</scope>
    <source>
        <strain evidence="6 7">DSM 20462</strain>
    </source>
</reference>
<dbReference type="AlphaFoldDB" id="A0A0J6WUS0"/>
<feature type="chain" id="PRO_5030008834" evidence="4">
    <location>
        <begin position="29"/>
        <end position="520"/>
    </location>
</feature>
<dbReference type="EMBL" id="LEKT01000027">
    <property type="protein sequence ID" value="KMO86294.1"/>
    <property type="molecule type" value="Genomic_DNA"/>
</dbReference>